<organism evidence="4 5">
    <name type="scientific">Mycobacterium kiyosense</name>
    <dbReference type="NCBI Taxonomy" id="2871094"/>
    <lineage>
        <taxon>Bacteria</taxon>
        <taxon>Bacillati</taxon>
        <taxon>Actinomycetota</taxon>
        <taxon>Actinomycetes</taxon>
        <taxon>Mycobacteriales</taxon>
        <taxon>Mycobacteriaceae</taxon>
        <taxon>Mycobacterium</taxon>
    </lineage>
</organism>
<keyword evidence="1" id="KW-0732">Signal</keyword>
<dbReference type="InterPro" id="IPR011055">
    <property type="entry name" value="Dup_hybrid_motif"/>
</dbReference>
<evidence type="ECO:0000313" key="4">
    <source>
        <dbReference type="EMBL" id="GLD30402.1"/>
    </source>
</evidence>
<dbReference type="Proteomes" id="UP001165663">
    <property type="component" value="Unassembled WGS sequence"/>
</dbReference>
<dbReference type="EMBL" id="BRZI01000013">
    <property type="protein sequence ID" value="GLD30402.1"/>
    <property type="molecule type" value="Genomic_DNA"/>
</dbReference>
<dbReference type="PANTHER" id="PTHR21666">
    <property type="entry name" value="PEPTIDASE-RELATED"/>
    <property type="match status" value="1"/>
</dbReference>
<evidence type="ECO:0000313" key="5">
    <source>
        <dbReference type="Proteomes" id="UP001064782"/>
    </source>
</evidence>
<reference evidence="4" key="1">
    <citation type="submission" date="2022-08" db="EMBL/GenBank/DDBJ databases">
        <title>Mycobacterium kiyosense sp. nov., scotochromogenic slow-glowing species isolated from respiratory specimens.</title>
        <authorList>
            <person name="Fukano H."/>
            <person name="Kazumi Y."/>
            <person name="Sakagami N."/>
            <person name="Ato M."/>
            <person name="Mitarai S."/>
            <person name="Hoshino Y."/>
        </authorList>
    </citation>
    <scope>NUCLEOTIDE SEQUENCE</scope>
    <source>
        <strain evidence="4">1413</strain>
        <strain evidence="3">SRL2020-028</strain>
    </source>
</reference>
<dbReference type="GO" id="GO:0004222">
    <property type="term" value="F:metalloendopeptidase activity"/>
    <property type="evidence" value="ECO:0007669"/>
    <property type="project" value="TreeGrafter"/>
</dbReference>
<evidence type="ECO:0000256" key="1">
    <source>
        <dbReference type="ARBA" id="ARBA00022729"/>
    </source>
</evidence>
<dbReference type="InterPro" id="IPR029044">
    <property type="entry name" value="Nucleotide-diphossugar_trans"/>
</dbReference>
<dbReference type="Proteomes" id="UP001064782">
    <property type="component" value="Unassembled WGS sequence"/>
</dbReference>
<dbReference type="Pfam" id="PF13704">
    <property type="entry name" value="Glyco_tranf_2_4"/>
    <property type="match status" value="1"/>
</dbReference>
<dbReference type="PANTHER" id="PTHR21666:SF289">
    <property type="entry name" value="L-ALA--D-GLU ENDOPEPTIDASE"/>
    <property type="match status" value="1"/>
</dbReference>
<dbReference type="Pfam" id="PF01551">
    <property type="entry name" value="Peptidase_M23"/>
    <property type="match status" value="1"/>
</dbReference>
<dbReference type="SUPFAM" id="SSF51261">
    <property type="entry name" value="Duplicated hybrid motif"/>
    <property type="match status" value="1"/>
</dbReference>
<dbReference type="InterPro" id="IPR050570">
    <property type="entry name" value="Cell_wall_metabolism_enzyme"/>
</dbReference>
<name>A0A9P3Q666_9MYCO</name>
<dbReference type="EMBL" id="BRXE01000171">
    <property type="protein sequence ID" value="GLB86706.1"/>
    <property type="molecule type" value="Genomic_DNA"/>
</dbReference>
<sequence length="423" mass="46344">MRAGNAGPVTLAVQGNGGTVRILGMFRVHNGADNLPRVLDALAGWCDDIYVIDDRSTDNTPHILAGHPAVTNLVRARHDLPATPWLIPEPPGLELLYRMADFCRPDWIAMIDSDQVVQSDVDIRTVLADTPPDVAALMCPMLPTWDDPHYPDMIPVMGPAESVRGPFWRWRPGLRAGTRMIHNPHWPANITDHGRIGLVNEIQLVHHGWSTLAERIGKVDHYRKIDPDCRLNYGVPYDRALLFGYARDEVDLLEADYRRRVRGDFDPAEPGARLPIDREHLAVGAGYGPRAGAFHPGVDFAALPGTPVYAVNSGTISRTEVLDHNGLRSVTISNAHADLVYVLRSGEDHAPGAQIAAGTQIGTVGREAESADGYLHFEVQRDGAHTSPVRYLANMGLHPWPPRGRPRPVSGTYPAATPCTITV</sequence>
<accession>A0A9P3Q666</accession>
<dbReference type="CDD" id="cd12797">
    <property type="entry name" value="M23_peptidase"/>
    <property type="match status" value="1"/>
</dbReference>
<evidence type="ECO:0000259" key="2">
    <source>
        <dbReference type="Pfam" id="PF01551"/>
    </source>
</evidence>
<protein>
    <recommendedName>
        <fullName evidence="2">M23ase beta-sheet core domain-containing protein</fullName>
    </recommendedName>
</protein>
<evidence type="ECO:0000313" key="3">
    <source>
        <dbReference type="EMBL" id="GLB86706.1"/>
    </source>
</evidence>
<gene>
    <name evidence="4" type="ORF">Mkiyose1413_22850</name>
    <name evidence="3" type="ORF">SRL2020028_59620</name>
</gene>
<dbReference type="InterPro" id="IPR016047">
    <property type="entry name" value="M23ase_b-sheet_dom"/>
</dbReference>
<dbReference type="Gene3D" id="3.90.550.10">
    <property type="entry name" value="Spore Coat Polysaccharide Biosynthesis Protein SpsA, Chain A"/>
    <property type="match status" value="1"/>
</dbReference>
<comment type="caution">
    <text evidence="4">The sequence shown here is derived from an EMBL/GenBank/DDBJ whole genome shotgun (WGS) entry which is preliminary data.</text>
</comment>
<feature type="domain" description="M23ase beta-sheet core" evidence="2">
    <location>
        <begin position="294"/>
        <end position="388"/>
    </location>
</feature>
<keyword evidence="5" id="KW-1185">Reference proteome</keyword>
<dbReference type="Gene3D" id="2.70.70.10">
    <property type="entry name" value="Glucose Permease (Domain IIA)"/>
    <property type="match status" value="1"/>
</dbReference>
<dbReference type="AlphaFoldDB" id="A0A9P3Q666"/>
<dbReference type="SUPFAM" id="SSF53448">
    <property type="entry name" value="Nucleotide-diphospho-sugar transferases"/>
    <property type="match status" value="1"/>
</dbReference>
<proteinExistence type="predicted"/>